<reference evidence="2 3" key="3">
    <citation type="submission" date="2019-09" db="EMBL/GenBank/DDBJ databases">
        <title>Taxonomic note: a critical rebuttal of the proposed division of the genus Arcobacter into six genera, emended descriptions of Arcobacter anaerophilus and the genus Arcobacter, and an assessment of genus-level boundaries for Epsilonproteobacteria using in silico genomic comparator tools.</title>
        <authorList>
            <person name="On S.L.W."/>
            <person name="Miller W.G."/>
            <person name="Biggs P."/>
            <person name="Cornelius A."/>
            <person name="Vandamme P."/>
        </authorList>
    </citation>
    <scope>NUCLEOTIDE SEQUENCE [LARGE SCALE GENOMIC DNA]</scope>
    <source>
        <strain evidence="2 3">LMG 26638</strain>
    </source>
</reference>
<organism evidence="2 3">
    <name type="scientific">Malaciobacter pacificus</name>
    <dbReference type="NCBI Taxonomy" id="1080223"/>
    <lineage>
        <taxon>Bacteria</taxon>
        <taxon>Pseudomonadati</taxon>
        <taxon>Campylobacterota</taxon>
        <taxon>Epsilonproteobacteria</taxon>
        <taxon>Campylobacterales</taxon>
        <taxon>Arcobacteraceae</taxon>
        <taxon>Malaciobacter</taxon>
    </lineage>
</organism>
<dbReference type="Proteomes" id="UP000322726">
    <property type="component" value="Chromosome"/>
</dbReference>
<evidence type="ECO:0000313" key="3">
    <source>
        <dbReference type="Proteomes" id="UP000322726"/>
    </source>
</evidence>
<dbReference type="RefSeq" id="WP_170170152.1">
    <property type="nucleotide sequence ID" value="NZ_BMEF01000033.1"/>
</dbReference>
<dbReference type="KEGG" id="apai:APAC_1948"/>
<dbReference type="SUPFAM" id="SSF57802">
    <property type="entry name" value="Rubredoxin-like"/>
    <property type="match status" value="1"/>
</dbReference>
<keyword evidence="1" id="KW-1133">Transmembrane helix</keyword>
<sequence>MNTTDCPECGYEILSRLGTVCPKCGHTIGYFEGEKKKKYGKFFALTVFVPFISFITILFSSINPYTFYASIFIYAYLAYKSCPALFKGVTFTKYEKVLFWGVWIIFNAMIIAMIYNNIVKGFESGS</sequence>
<keyword evidence="3" id="KW-1185">Reference proteome</keyword>
<gene>
    <name evidence="2" type="ORF">APAC_1948</name>
</gene>
<feature type="transmembrane region" description="Helical" evidence="1">
    <location>
        <begin position="98"/>
        <end position="118"/>
    </location>
</feature>
<feature type="transmembrane region" description="Helical" evidence="1">
    <location>
        <begin position="42"/>
        <end position="59"/>
    </location>
</feature>
<accession>A0A5C2HF44</accession>
<evidence type="ECO:0000313" key="2">
    <source>
        <dbReference type="EMBL" id="QEP35022.1"/>
    </source>
</evidence>
<reference evidence="3" key="2">
    <citation type="submission" date="2019-09" db="EMBL/GenBank/DDBJ databases">
        <title>Complete genome sequencing of four Arcobacter species reveals a diverse suite of mobile elements.</title>
        <authorList>
            <person name="On S.L.W."/>
            <person name="Miller W.G."/>
            <person name="Biggs P."/>
            <person name="Cornelius A."/>
            <person name="Vandamme P."/>
        </authorList>
    </citation>
    <scope>NUCLEOTIDE SEQUENCE [LARGE SCALE GENOMIC DNA]</scope>
    <source>
        <strain evidence="3">LMG 26638</strain>
    </source>
</reference>
<dbReference type="AlphaFoldDB" id="A0A5C2HF44"/>
<name>A0A5C2HF44_9BACT</name>
<reference evidence="2 3" key="1">
    <citation type="submission" date="2019-09" db="EMBL/GenBank/DDBJ databases">
        <title>Complete genome sequencing of four Arcobacter species reveals a diverse suite of mobile elements.</title>
        <authorList>
            <person name="Miller W.G."/>
            <person name="Yee E."/>
            <person name="Bono J.L."/>
        </authorList>
    </citation>
    <scope>NUCLEOTIDE SEQUENCE [LARGE SCALE GENOMIC DNA]</scope>
    <source>
        <strain evidence="2 3">LMG 26638</strain>
    </source>
</reference>
<proteinExistence type="predicted"/>
<dbReference type="EMBL" id="CP035928">
    <property type="protein sequence ID" value="QEP35022.1"/>
    <property type="molecule type" value="Genomic_DNA"/>
</dbReference>
<keyword evidence="1" id="KW-0812">Transmembrane</keyword>
<keyword evidence="1" id="KW-0472">Membrane</keyword>
<protein>
    <submittedName>
        <fullName evidence="2">Putative membrane protein</fullName>
    </submittedName>
</protein>
<evidence type="ECO:0000256" key="1">
    <source>
        <dbReference type="SAM" id="Phobius"/>
    </source>
</evidence>